<accession>A0ABQ2P7J8</accession>
<comment type="caution">
    <text evidence="3">The sequence shown here is derived from an EMBL/GenBank/DDBJ whole genome shotgun (WGS) entry which is preliminary data.</text>
</comment>
<evidence type="ECO:0000256" key="2">
    <source>
        <dbReference type="SAM" id="SignalP"/>
    </source>
</evidence>
<dbReference type="RefSeq" id="WP_188703518.1">
    <property type="nucleotide sequence ID" value="NZ_BMLX01000002.1"/>
</dbReference>
<feature type="signal peptide" evidence="2">
    <location>
        <begin position="1"/>
        <end position="22"/>
    </location>
</feature>
<feature type="region of interest" description="Disordered" evidence="1">
    <location>
        <begin position="55"/>
        <end position="79"/>
    </location>
</feature>
<proteinExistence type="predicted"/>
<feature type="region of interest" description="Disordered" evidence="1">
    <location>
        <begin position="103"/>
        <end position="136"/>
    </location>
</feature>
<protein>
    <recommendedName>
        <fullName evidence="5">Surface antigen domain-containing protein</fullName>
    </recommendedName>
</protein>
<keyword evidence="2" id="KW-0732">Signal</keyword>
<name>A0ABQ2P7J8_9NEIS</name>
<dbReference type="EMBL" id="BMLX01000002">
    <property type="protein sequence ID" value="GGP20067.1"/>
    <property type="molecule type" value="Genomic_DNA"/>
</dbReference>
<reference evidence="4" key="1">
    <citation type="journal article" date="2019" name="Int. J. Syst. Evol. Microbiol.">
        <title>The Global Catalogue of Microorganisms (GCM) 10K type strain sequencing project: providing services to taxonomists for standard genome sequencing and annotation.</title>
        <authorList>
            <consortium name="The Broad Institute Genomics Platform"/>
            <consortium name="The Broad Institute Genome Sequencing Center for Infectious Disease"/>
            <person name="Wu L."/>
            <person name="Ma J."/>
        </authorList>
    </citation>
    <scope>NUCLEOTIDE SEQUENCE [LARGE SCALE GENOMIC DNA]</scope>
    <source>
        <strain evidence="4">CGMCC 1.8859</strain>
    </source>
</reference>
<dbReference type="Proteomes" id="UP000637267">
    <property type="component" value="Unassembled WGS sequence"/>
</dbReference>
<organism evidence="3 4">
    <name type="scientific">Silvimonas iriomotensis</name>
    <dbReference type="NCBI Taxonomy" id="449662"/>
    <lineage>
        <taxon>Bacteria</taxon>
        <taxon>Pseudomonadati</taxon>
        <taxon>Pseudomonadota</taxon>
        <taxon>Betaproteobacteria</taxon>
        <taxon>Neisseriales</taxon>
        <taxon>Chitinibacteraceae</taxon>
        <taxon>Silvimonas</taxon>
    </lineage>
</organism>
<feature type="chain" id="PRO_5046652140" description="Surface antigen domain-containing protein" evidence="2">
    <location>
        <begin position="23"/>
        <end position="136"/>
    </location>
</feature>
<feature type="compositionally biased region" description="Polar residues" evidence="1">
    <location>
        <begin position="56"/>
        <end position="78"/>
    </location>
</feature>
<keyword evidence="4" id="KW-1185">Reference proteome</keyword>
<feature type="compositionally biased region" description="Low complexity" evidence="1">
    <location>
        <begin position="122"/>
        <end position="136"/>
    </location>
</feature>
<evidence type="ECO:0000256" key="1">
    <source>
        <dbReference type="SAM" id="MobiDB-lite"/>
    </source>
</evidence>
<evidence type="ECO:0000313" key="4">
    <source>
        <dbReference type="Proteomes" id="UP000637267"/>
    </source>
</evidence>
<gene>
    <name evidence="3" type="ORF">GCM10010970_13380</name>
</gene>
<evidence type="ECO:0000313" key="3">
    <source>
        <dbReference type="EMBL" id="GGP20067.1"/>
    </source>
</evidence>
<evidence type="ECO:0008006" key="5">
    <source>
        <dbReference type="Google" id="ProtNLM"/>
    </source>
</evidence>
<sequence length="136" mass="14696">MQTRYTITAALICAVLLGQVHAAGLGFMSNTPLSRLKPDEIASLDKSIEDALENSKIGQSETWSNADTQTSNVTSVKITPTREFERNGLSCRQVSLKFSNKVQNDSMNPSYCKGSDGKWDLATPTSARAPRASAAQ</sequence>